<feature type="signal peptide" evidence="2">
    <location>
        <begin position="1"/>
        <end position="22"/>
    </location>
</feature>
<reference evidence="3 4" key="2">
    <citation type="submission" date="2017-02" db="EMBL/GenBank/DDBJ databases">
        <title>A genome survey and senescence transcriptome analysis in Lentinula edodes.</title>
        <authorList>
            <person name="Sakamoto Y."/>
            <person name="Nakade K."/>
            <person name="Sato S."/>
            <person name="Yoshida Y."/>
            <person name="Miyazaki K."/>
            <person name="Natsume S."/>
            <person name="Konno N."/>
        </authorList>
    </citation>
    <scope>NUCLEOTIDE SEQUENCE [LARGE SCALE GENOMIC DNA]</scope>
    <source>
        <strain evidence="3 4">NBRC 111202</strain>
    </source>
</reference>
<keyword evidence="4" id="KW-1185">Reference proteome</keyword>
<protein>
    <recommendedName>
        <fullName evidence="5">Secreted protein</fullName>
    </recommendedName>
</protein>
<dbReference type="EMBL" id="BDGU01000001">
    <property type="protein sequence ID" value="GAV98643.1"/>
    <property type="molecule type" value="Genomic_DNA"/>
</dbReference>
<evidence type="ECO:0000313" key="4">
    <source>
        <dbReference type="Proteomes" id="UP000188533"/>
    </source>
</evidence>
<feature type="chain" id="PRO_5010231999" description="Secreted protein" evidence="2">
    <location>
        <begin position="23"/>
        <end position="341"/>
    </location>
</feature>
<reference evidence="3 4" key="1">
    <citation type="submission" date="2016-08" db="EMBL/GenBank/DDBJ databases">
        <authorList>
            <consortium name="Lentinula edodes genome sequencing consortium"/>
            <person name="Sakamoto Y."/>
            <person name="Nakade K."/>
            <person name="Sato S."/>
            <person name="Yoshida Y."/>
            <person name="Miyazaki K."/>
            <person name="Natsume S."/>
            <person name="Konno N."/>
        </authorList>
    </citation>
    <scope>NUCLEOTIDE SEQUENCE [LARGE SCALE GENOMIC DNA]</scope>
    <source>
        <strain evidence="3 4">NBRC 111202</strain>
    </source>
</reference>
<keyword evidence="2" id="KW-0732">Signal</keyword>
<evidence type="ECO:0000313" key="3">
    <source>
        <dbReference type="EMBL" id="GAV98643.1"/>
    </source>
</evidence>
<name>A0A1Q3DUQ8_LENED</name>
<organism evidence="3 4">
    <name type="scientific">Lentinula edodes</name>
    <name type="common">Shiitake mushroom</name>
    <name type="synonym">Lentinus edodes</name>
    <dbReference type="NCBI Taxonomy" id="5353"/>
    <lineage>
        <taxon>Eukaryota</taxon>
        <taxon>Fungi</taxon>
        <taxon>Dikarya</taxon>
        <taxon>Basidiomycota</taxon>
        <taxon>Agaricomycotina</taxon>
        <taxon>Agaricomycetes</taxon>
        <taxon>Agaricomycetidae</taxon>
        <taxon>Agaricales</taxon>
        <taxon>Marasmiineae</taxon>
        <taxon>Omphalotaceae</taxon>
        <taxon>Lentinula</taxon>
    </lineage>
</organism>
<sequence>MFHPYSVFQTAIAIGAASTVLAIPLPPAPGAVNVAGIPGFQGVNSLSTRDEPEVRGLKNEAVYGLSRRDHHRDGDVFAVDVELNEQQARRYGENGLDIEAESNPHYDDEEFTHHDDDASVVPTEFVNVEESEHGVGATQLSVIGTEELSVDEPLQGEMNHRQDLRRTVMSSAPSGRSPASSIPDHSRLYPRQSGMNVNPPIHGVISKIPSASSLCNPDDPKASFISLDSNEDEGPVYRSLSPEEKEEYGSKWRPIRKESQKEWKEIDCNWTRYLKETSTGKQLNTESQKFQDFVKEALLRHKRYPQRDTPGTGVPLSPPGDDSPSHYRRSGNFGPFGADLD</sequence>
<evidence type="ECO:0000256" key="1">
    <source>
        <dbReference type="SAM" id="MobiDB-lite"/>
    </source>
</evidence>
<gene>
    <name evidence="3" type="ORF">LENED_000032</name>
</gene>
<comment type="caution">
    <text evidence="3">The sequence shown here is derived from an EMBL/GenBank/DDBJ whole genome shotgun (WGS) entry which is preliminary data.</text>
</comment>
<evidence type="ECO:0000256" key="2">
    <source>
        <dbReference type="SAM" id="SignalP"/>
    </source>
</evidence>
<accession>A0A1Q3DUQ8</accession>
<proteinExistence type="predicted"/>
<evidence type="ECO:0008006" key="5">
    <source>
        <dbReference type="Google" id="ProtNLM"/>
    </source>
</evidence>
<dbReference type="Proteomes" id="UP000188533">
    <property type="component" value="Unassembled WGS sequence"/>
</dbReference>
<dbReference type="AlphaFoldDB" id="A0A1Q3DUQ8"/>
<feature type="region of interest" description="Disordered" evidence="1">
    <location>
        <begin position="301"/>
        <end position="341"/>
    </location>
</feature>